<feature type="coiled-coil region" evidence="1">
    <location>
        <begin position="171"/>
        <end position="222"/>
    </location>
</feature>
<name>A0AAP0E0S8_9MAGN</name>
<reference evidence="3 4" key="1">
    <citation type="submission" date="2024-01" db="EMBL/GenBank/DDBJ databases">
        <title>Genome assemblies of Stephania.</title>
        <authorList>
            <person name="Yang L."/>
        </authorList>
    </citation>
    <scope>NUCLEOTIDE SEQUENCE [LARGE SCALE GENOMIC DNA]</scope>
    <source>
        <strain evidence="3">JXDWG</strain>
        <tissue evidence="3">Leaf</tissue>
    </source>
</reference>
<evidence type="ECO:0000313" key="3">
    <source>
        <dbReference type="EMBL" id="KAK9082732.1"/>
    </source>
</evidence>
<accession>A0AAP0E0S8</accession>
<dbReference type="EMBL" id="JBBNAG010000013">
    <property type="protein sequence ID" value="KAK9082732.1"/>
    <property type="molecule type" value="Genomic_DNA"/>
</dbReference>
<dbReference type="AlphaFoldDB" id="A0AAP0E0S8"/>
<dbReference type="Proteomes" id="UP001419268">
    <property type="component" value="Unassembled WGS sequence"/>
</dbReference>
<proteinExistence type="predicted"/>
<keyword evidence="4" id="KW-1185">Reference proteome</keyword>
<evidence type="ECO:0000313" key="4">
    <source>
        <dbReference type="Proteomes" id="UP001419268"/>
    </source>
</evidence>
<gene>
    <name evidence="3" type="ORF">Scep_029203</name>
</gene>
<organism evidence="3 4">
    <name type="scientific">Stephania cephalantha</name>
    <dbReference type="NCBI Taxonomy" id="152367"/>
    <lineage>
        <taxon>Eukaryota</taxon>
        <taxon>Viridiplantae</taxon>
        <taxon>Streptophyta</taxon>
        <taxon>Embryophyta</taxon>
        <taxon>Tracheophyta</taxon>
        <taxon>Spermatophyta</taxon>
        <taxon>Magnoliopsida</taxon>
        <taxon>Ranunculales</taxon>
        <taxon>Menispermaceae</taxon>
        <taxon>Menispermoideae</taxon>
        <taxon>Cissampelideae</taxon>
        <taxon>Stephania</taxon>
    </lineage>
</organism>
<evidence type="ECO:0000256" key="1">
    <source>
        <dbReference type="SAM" id="Coils"/>
    </source>
</evidence>
<sequence>MDKGKAPLQPEEFSTLNSFSPSPFSPLEDLCPLPTINEHEFSEFPDFPLRDTSHCQAQSDSANFDSDKHGYADGSNGDRITNYPPLPMVLDMGNTSSTLHGVKVGHEQIDLGDALMVNRAVKKGATYNRWKAMIDSLQVSRKGDQMEFNLPKRSKGPTFNVDELLLTDPEKARRLRNVAELEKQERELKAQTMELMLKLAFIKEEEKDMEALRRVLKLATETMEEKVKSQDETNFSLVEERRKLMTIVAAQEIIMKSQLSAMTKQIVSSSAHAMAPVVPPEQHMQLTQEHRQMLKQIEEELMEDDDAGNPTVPPNQFGGNADYGNPPEPPPSMW</sequence>
<evidence type="ECO:0000256" key="2">
    <source>
        <dbReference type="SAM" id="MobiDB-lite"/>
    </source>
</evidence>
<feature type="region of interest" description="Disordered" evidence="2">
    <location>
        <begin position="1"/>
        <end position="31"/>
    </location>
</feature>
<comment type="caution">
    <text evidence="3">The sequence shown here is derived from an EMBL/GenBank/DDBJ whole genome shotgun (WGS) entry which is preliminary data.</text>
</comment>
<feature type="region of interest" description="Disordered" evidence="2">
    <location>
        <begin position="302"/>
        <end position="334"/>
    </location>
</feature>
<keyword evidence="1" id="KW-0175">Coiled coil</keyword>
<protein>
    <submittedName>
        <fullName evidence="3">Uncharacterized protein</fullName>
    </submittedName>
</protein>